<evidence type="ECO:0000256" key="1">
    <source>
        <dbReference type="SAM" id="MobiDB-lite"/>
    </source>
</evidence>
<comment type="caution">
    <text evidence="3">The sequence shown here is derived from an EMBL/GenBank/DDBJ whole genome shotgun (WGS) entry which is preliminary data.</text>
</comment>
<name>A0ABU0PNV6_9MICC</name>
<evidence type="ECO:0000313" key="4">
    <source>
        <dbReference type="Proteomes" id="UP001236806"/>
    </source>
</evidence>
<dbReference type="Proteomes" id="UP001236806">
    <property type="component" value="Unassembled WGS sequence"/>
</dbReference>
<protein>
    <recommendedName>
        <fullName evidence="5">Integral membrane protein</fullName>
    </recommendedName>
</protein>
<keyword evidence="4" id="KW-1185">Reference proteome</keyword>
<keyword evidence="2" id="KW-0472">Membrane</keyword>
<keyword evidence="2" id="KW-0812">Transmembrane</keyword>
<accession>A0ABU0PNV6</accession>
<dbReference type="RefSeq" id="WP_306637868.1">
    <property type="nucleotide sequence ID" value="NZ_JAUSXB010000001.1"/>
</dbReference>
<feature type="transmembrane region" description="Helical" evidence="2">
    <location>
        <begin position="55"/>
        <end position="79"/>
    </location>
</feature>
<organism evidence="3 4">
    <name type="scientific">Pseudarthrobacter siccitolerans</name>
    <dbReference type="NCBI Taxonomy" id="861266"/>
    <lineage>
        <taxon>Bacteria</taxon>
        <taxon>Bacillati</taxon>
        <taxon>Actinomycetota</taxon>
        <taxon>Actinomycetes</taxon>
        <taxon>Micrococcales</taxon>
        <taxon>Micrococcaceae</taxon>
        <taxon>Pseudarthrobacter</taxon>
    </lineage>
</organism>
<gene>
    <name evidence="3" type="ORF">QFZ36_003177</name>
</gene>
<proteinExistence type="predicted"/>
<evidence type="ECO:0000256" key="2">
    <source>
        <dbReference type="SAM" id="Phobius"/>
    </source>
</evidence>
<evidence type="ECO:0008006" key="5">
    <source>
        <dbReference type="Google" id="ProtNLM"/>
    </source>
</evidence>
<keyword evidence="2" id="KW-1133">Transmembrane helix</keyword>
<evidence type="ECO:0000313" key="3">
    <source>
        <dbReference type="EMBL" id="MDQ0675616.1"/>
    </source>
</evidence>
<feature type="transmembrane region" description="Helical" evidence="2">
    <location>
        <begin position="85"/>
        <end position="106"/>
    </location>
</feature>
<sequence length="127" mass="13507">MTGQHPDNVPGNDAGKDPWEEFDGLPPAGPDRVPGHPGGEPLGFGFRTGVRSARVAVGFAVYTLVLGTILALAGCIVFVAGEQWLLVALMLLIEAVFIFAFTRLLAQARTRSPRTRSSPRRSPGKPA</sequence>
<reference evidence="3 4" key="1">
    <citation type="submission" date="2023-07" db="EMBL/GenBank/DDBJ databases">
        <title>Comparative genomics of wheat-associated soil bacteria to identify genetic determinants of phenazine resistance.</title>
        <authorList>
            <person name="Mouncey N."/>
        </authorList>
    </citation>
    <scope>NUCLEOTIDE SEQUENCE [LARGE SCALE GENOMIC DNA]</scope>
    <source>
        <strain evidence="3 4">W1I3</strain>
    </source>
</reference>
<feature type="region of interest" description="Disordered" evidence="1">
    <location>
        <begin position="1"/>
        <end position="41"/>
    </location>
</feature>
<dbReference type="EMBL" id="JAUSXB010000001">
    <property type="protein sequence ID" value="MDQ0675616.1"/>
    <property type="molecule type" value="Genomic_DNA"/>
</dbReference>